<evidence type="ECO:0000313" key="3">
    <source>
        <dbReference type="Proteomes" id="UP000324233"/>
    </source>
</evidence>
<dbReference type="EMBL" id="CP042997">
    <property type="protein sequence ID" value="QEH34754.1"/>
    <property type="molecule type" value="Genomic_DNA"/>
</dbReference>
<dbReference type="KEGG" id="agv:OJF2_32960"/>
<accession>A0A5B9W3D7</accession>
<keyword evidence="1" id="KW-0732">Signal</keyword>
<organism evidence="2 3">
    <name type="scientific">Aquisphaera giovannonii</name>
    <dbReference type="NCBI Taxonomy" id="406548"/>
    <lineage>
        <taxon>Bacteria</taxon>
        <taxon>Pseudomonadati</taxon>
        <taxon>Planctomycetota</taxon>
        <taxon>Planctomycetia</taxon>
        <taxon>Isosphaerales</taxon>
        <taxon>Isosphaeraceae</taxon>
        <taxon>Aquisphaera</taxon>
    </lineage>
</organism>
<feature type="signal peptide" evidence="1">
    <location>
        <begin position="1"/>
        <end position="28"/>
    </location>
</feature>
<keyword evidence="3" id="KW-1185">Reference proteome</keyword>
<dbReference type="AlphaFoldDB" id="A0A5B9W3D7"/>
<protein>
    <submittedName>
        <fullName evidence="2">Uncharacterized protein</fullName>
    </submittedName>
</protein>
<gene>
    <name evidence="2" type="ORF">OJF2_32960</name>
</gene>
<dbReference type="Proteomes" id="UP000324233">
    <property type="component" value="Chromosome"/>
</dbReference>
<dbReference type="OrthoDB" id="287810at2"/>
<sequence precursor="true">MRCRSLRGSVGAMLLGLLALPGCGSSQADSGPQQLTGRVTYNGRALTNQSIVFAPREDLDTNWGFAVTDDGGNFSVSPVARLNKLTAGIYNIYFDRPASTPRFDDGQRRKQQPAAPAVELPDRFYHANQSGLWARVERGSRWIQIDLRDGPKA</sequence>
<reference evidence="2 3" key="1">
    <citation type="submission" date="2019-08" db="EMBL/GenBank/DDBJ databases">
        <title>Deep-cultivation of Planctomycetes and their phenomic and genomic characterization uncovers novel biology.</title>
        <authorList>
            <person name="Wiegand S."/>
            <person name="Jogler M."/>
            <person name="Boedeker C."/>
            <person name="Pinto D."/>
            <person name="Vollmers J."/>
            <person name="Rivas-Marin E."/>
            <person name="Kohn T."/>
            <person name="Peeters S.H."/>
            <person name="Heuer A."/>
            <person name="Rast P."/>
            <person name="Oberbeckmann S."/>
            <person name="Bunk B."/>
            <person name="Jeske O."/>
            <person name="Meyerdierks A."/>
            <person name="Storesund J.E."/>
            <person name="Kallscheuer N."/>
            <person name="Luecker S."/>
            <person name="Lage O.M."/>
            <person name="Pohl T."/>
            <person name="Merkel B.J."/>
            <person name="Hornburger P."/>
            <person name="Mueller R.-W."/>
            <person name="Bruemmer F."/>
            <person name="Labrenz M."/>
            <person name="Spormann A.M."/>
            <person name="Op den Camp H."/>
            <person name="Overmann J."/>
            <person name="Amann R."/>
            <person name="Jetten M.S.M."/>
            <person name="Mascher T."/>
            <person name="Medema M.H."/>
            <person name="Devos D.P."/>
            <person name="Kaster A.-K."/>
            <person name="Ovreas L."/>
            <person name="Rohde M."/>
            <person name="Galperin M.Y."/>
            <person name="Jogler C."/>
        </authorList>
    </citation>
    <scope>NUCLEOTIDE SEQUENCE [LARGE SCALE GENOMIC DNA]</scope>
    <source>
        <strain evidence="2 3">OJF2</strain>
    </source>
</reference>
<evidence type="ECO:0000313" key="2">
    <source>
        <dbReference type="EMBL" id="QEH34754.1"/>
    </source>
</evidence>
<proteinExistence type="predicted"/>
<name>A0A5B9W3D7_9BACT</name>
<evidence type="ECO:0000256" key="1">
    <source>
        <dbReference type="SAM" id="SignalP"/>
    </source>
</evidence>
<feature type="chain" id="PRO_5023149226" evidence="1">
    <location>
        <begin position="29"/>
        <end position="153"/>
    </location>
</feature>
<dbReference type="RefSeq" id="WP_148594631.1">
    <property type="nucleotide sequence ID" value="NZ_CP042997.1"/>
</dbReference>